<dbReference type="STRING" id="652.WL1483_98"/>
<dbReference type="AlphaFoldDB" id="A0A0S2SCR2"/>
<dbReference type="Proteomes" id="UP000058114">
    <property type="component" value="Chromosome"/>
</dbReference>
<dbReference type="OrthoDB" id="8595673at2"/>
<accession>A0A0S2SCR2</accession>
<dbReference type="RefSeq" id="WP_019840879.1">
    <property type="nucleotide sequence ID" value="NZ_CDDB01000068.1"/>
</dbReference>
<dbReference type="EMBL" id="JAIRBT010000008">
    <property type="protein sequence ID" value="MBZ6066194.1"/>
    <property type="molecule type" value="Genomic_DNA"/>
</dbReference>
<reference evidence="3" key="1">
    <citation type="submission" date="2015-10" db="EMBL/GenBank/DDBJ databases">
        <title>Complete Genome Sequence of Aeromonas schubertii strain WL1483.</title>
        <authorList>
            <person name="Liu L."/>
        </authorList>
    </citation>
    <scope>NUCLEOTIDE SEQUENCE [LARGE SCALE GENOMIC DNA]</scope>
    <source>
        <strain evidence="3">WL1483</strain>
    </source>
</reference>
<organism evidence="1 3">
    <name type="scientific">Aeromonas schubertii</name>
    <dbReference type="NCBI Taxonomy" id="652"/>
    <lineage>
        <taxon>Bacteria</taxon>
        <taxon>Pseudomonadati</taxon>
        <taxon>Pseudomonadota</taxon>
        <taxon>Gammaproteobacteria</taxon>
        <taxon>Aeromonadales</taxon>
        <taxon>Aeromonadaceae</taxon>
        <taxon>Aeromonas</taxon>
    </lineage>
</organism>
<reference evidence="2 4" key="3">
    <citation type="submission" date="2021-09" db="EMBL/GenBank/DDBJ databases">
        <title>Aeromonas schubertii isolated from Asian sea bass.</title>
        <authorList>
            <person name="Pinpimai K."/>
        </authorList>
    </citation>
    <scope>NUCLEOTIDE SEQUENCE [LARGE SCALE GENOMIC DNA]</scope>
    <source>
        <strain evidence="2 4">CHULA2021a</strain>
    </source>
</reference>
<dbReference type="Proteomes" id="UP000774958">
    <property type="component" value="Unassembled WGS sequence"/>
</dbReference>
<dbReference type="EMBL" id="CP013067">
    <property type="protein sequence ID" value="ALP39517.1"/>
    <property type="molecule type" value="Genomic_DNA"/>
</dbReference>
<proteinExistence type="predicted"/>
<protein>
    <submittedName>
        <fullName evidence="1">Type III secretion protein</fullName>
    </submittedName>
</protein>
<name>A0A0S2SCR2_9GAMM</name>
<dbReference type="KEGG" id="asr:WL1483_98"/>
<sequence>MDDVTRFMQTQGLHPAPEHFLGSDFLAGQRIETPRFQLVYRQEGERLILCDFAARESDGQAVLALMTLLRRLTRSVPLLRYIDAMILPASHDRQLDLARRRLSELMLAEGAQPVRLDDELWLRYRCH</sequence>
<reference evidence="1 3" key="2">
    <citation type="journal article" date="2016" name="Genome Announc.">
        <title>Complete Genome Sequence of the Highly Virulent Aeromonas schubertii Strain WL1483, Isolated from Diseased Snakehead Fish (Channa argus) in China.</title>
        <authorList>
            <person name="Liu L."/>
            <person name="Li N."/>
            <person name="Zhang D."/>
            <person name="Fu X."/>
            <person name="Shi C."/>
            <person name="Lin Q."/>
            <person name="Hao G."/>
        </authorList>
    </citation>
    <scope>NUCLEOTIDE SEQUENCE [LARGE SCALE GENOMIC DNA]</scope>
    <source>
        <strain evidence="1 3">WL1483</strain>
    </source>
</reference>
<keyword evidence="4" id="KW-1185">Reference proteome</keyword>
<evidence type="ECO:0000313" key="4">
    <source>
        <dbReference type="Proteomes" id="UP000774958"/>
    </source>
</evidence>
<evidence type="ECO:0000313" key="2">
    <source>
        <dbReference type="EMBL" id="MBZ6066194.1"/>
    </source>
</evidence>
<evidence type="ECO:0000313" key="3">
    <source>
        <dbReference type="Proteomes" id="UP000058114"/>
    </source>
</evidence>
<gene>
    <name evidence="2" type="ORF">LA374_08240</name>
    <name evidence="1" type="ORF">WL1483_98</name>
</gene>
<evidence type="ECO:0000313" key="1">
    <source>
        <dbReference type="EMBL" id="ALP39517.1"/>
    </source>
</evidence>
<dbReference type="PATRIC" id="fig|652.5.peg.1386"/>